<evidence type="ECO:0000313" key="4">
    <source>
        <dbReference type="Proteomes" id="UP001305779"/>
    </source>
</evidence>
<sequence length="200" mass="21534">MKLSLLAFAATSFALPSSLSTNSRLTESNSPDRWAHYDLTLPFDNSTISESGLEKRRHVGVCEWIVTTSACVVLIDTAGNGWLVDLANYVSNALYNKANSDFACSEETGAYKELKYKFQAYGGDCSTTAQKDTIKGAIENHLKTVDGGKVCGTECLKLDHGGKWNAYLLLGPVKTFDSTKYCGPDLDFSKCSSGGKADAG</sequence>
<feature type="domain" description="Secreted protein CSS2 C-terminal" evidence="2">
    <location>
        <begin position="50"/>
        <end position="181"/>
    </location>
</feature>
<evidence type="ECO:0000313" key="3">
    <source>
        <dbReference type="EMBL" id="KAK4504973.1"/>
    </source>
</evidence>
<feature type="chain" id="PRO_5045200231" description="Secreted protein CSS2 C-terminal domain-containing protein" evidence="1">
    <location>
        <begin position="21"/>
        <end position="200"/>
    </location>
</feature>
<organism evidence="3 4">
    <name type="scientific">Zasmidium cellare</name>
    <name type="common">Wine cellar mold</name>
    <name type="synonym">Racodium cellare</name>
    <dbReference type="NCBI Taxonomy" id="395010"/>
    <lineage>
        <taxon>Eukaryota</taxon>
        <taxon>Fungi</taxon>
        <taxon>Dikarya</taxon>
        <taxon>Ascomycota</taxon>
        <taxon>Pezizomycotina</taxon>
        <taxon>Dothideomycetes</taxon>
        <taxon>Dothideomycetidae</taxon>
        <taxon>Mycosphaerellales</taxon>
        <taxon>Mycosphaerellaceae</taxon>
        <taxon>Zasmidium</taxon>
    </lineage>
</organism>
<protein>
    <recommendedName>
        <fullName evidence="2">Secreted protein CSS2 C-terminal domain-containing protein</fullName>
    </recommendedName>
</protein>
<comment type="caution">
    <text evidence="3">The sequence shown here is derived from an EMBL/GenBank/DDBJ whole genome shotgun (WGS) entry which is preliminary data.</text>
</comment>
<gene>
    <name evidence="3" type="ORF">PRZ48_002936</name>
</gene>
<name>A0ABR0EV70_ZASCE</name>
<keyword evidence="1" id="KW-0732">Signal</keyword>
<accession>A0ABR0EV70</accession>
<reference evidence="3 4" key="1">
    <citation type="journal article" date="2023" name="G3 (Bethesda)">
        <title>A chromosome-level genome assembly of Zasmidium syzygii isolated from banana leaves.</title>
        <authorList>
            <person name="van Westerhoven A.C."/>
            <person name="Mehrabi R."/>
            <person name="Talebi R."/>
            <person name="Steentjes M.B.F."/>
            <person name="Corcolon B."/>
            <person name="Chong P.A."/>
            <person name="Kema G.H.J."/>
            <person name="Seidl M.F."/>
        </authorList>
    </citation>
    <scope>NUCLEOTIDE SEQUENCE [LARGE SCALE GENOMIC DNA]</scope>
    <source>
        <strain evidence="3 4">P124</strain>
    </source>
</reference>
<dbReference type="EMBL" id="JAXOVC010000002">
    <property type="protein sequence ID" value="KAK4504973.1"/>
    <property type="molecule type" value="Genomic_DNA"/>
</dbReference>
<dbReference type="InterPro" id="IPR046624">
    <property type="entry name" value="CSS2_C"/>
</dbReference>
<proteinExistence type="predicted"/>
<feature type="signal peptide" evidence="1">
    <location>
        <begin position="1"/>
        <end position="20"/>
    </location>
</feature>
<evidence type="ECO:0000256" key="1">
    <source>
        <dbReference type="SAM" id="SignalP"/>
    </source>
</evidence>
<dbReference type="Pfam" id="PF20521">
    <property type="entry name" value="DUF6736"/>
    <property type="match status" value="1"/>
</dbReference>
<keyword evidence="4" id="KW-1185">Reference proteome</keyword>
<evidence type="ECO:0000259" key="2">
    <source>
        <dbReference type="Pfam" id="PF20521"/>
    </source>
</evidence>
<dbReference type="Proteomes" id="UP001305779">
    <property type="component" value="Unassembled WGS sequence"/>
</dbReference>